<keyword evidence="4" id="KW-1003">Cell membrane</keyword>
<gene>
    <name evidence="9" type="ORF">FHS89_000595</name>
</gene>
<dbReference type="AlphaFoldDB" id="A0A840X1Q0"/>
<evidence type="ECO:0000256" key="6">
    <source>
        <dbReference type="ARBA" id="ARBA00022989"/>
    </source>
</evidence>
<protein>
    <submittedName>
        <fullName evidence="9">Multicomponent Na+:H+ antiporter subunit F</fullName>
    </submittedName>
</protein>
<feature type="transmembrane region" description="Helical" evidence="8">
    <location>
        <begin position="12"/>
        <end position="36"/>
    </location>
</feature>
<name>A0A840X1Q0_9RHOB</name>
<dbReference type="GO" id="GO:0005886">
    <property type="term" value="C:plasma membrane"/>
    <property type="evidence" value="ECO:0007669"/>
    <property type="project" value="UniProtKB-SubCell"/>
</dbReference>
<evidence type="ECO:0000256" key="3">
    <source>
        <dbReference type="ARBA" id="ARBA00022448"/>
    </source>
</evidence>
<dbReference type="EMBL" id="JACIJS010000001">
    <property type="protein sequence ID" value="MBB5514597.1"/>
    <property type="molecule type" value="Genomic_DNA"/>
</dbReference>
<keyword evidence="6 8" id="KW-1133">Transmembrane helix</keyword>
<evidence type="ECO:0000313" key="10">
    <source>
        <dbReference type="Proteomes" id="UP000553766"/>
    </source>
</evidence>
<proteinExistence type="inferred from homology"/>
<feature type="transmembrane region" description="Helical" evidence="8">
    <location>
        <begin position="48"/>
        <end position="71"/>
    </location>
</feature>
<sequence>MTYFTSVFGLELSGFLGLCLALAGLMTTFALGAATWRLLKGPTVADRVVALDLISMILVAFLVLFTMASGVGPYMDAAIVLSLVAFLGTVAFARFLERSYGEDE</sequence>
<keyword evidence="3" id="KW-0813">Transport</keyword>
<dbReference type="Proteomes" id="UP000553766">
    <property type="component" value="Unassembled WGS sequence"/>
</dbReference>
<dbReference type="Pfam" id="PF04066">
    <property type="entry name" value="MrpF_PhaF"/>
    <property type="match status" value="1"/>
</dbReference>
<keyword evidence="5 8" id="KW-0812">Transmembrane</keyword>
<reference evidence="9 10" key="1">
    <citation type="submission" date="2020-08" db="EMBL/GenBank/DDBJ databases">
        <title>Genomic Encyclopedia of Type Strains, Phase IV (KMG-IV): sequencing the most valuable type-strain genomes for metagenomic binning, comparative biology and taxonomic classification.</title>
        <authorList>
            <person name="Goeker M."/>
        </authorList>
    </citation>
    <scope>NUCLEOTIDE SEQUENCE [LARGE SCALE GENOMIC DNA]</scope>
    <source>
        <strain evidence="9 10">DSM 103377</strain>
    </source>
</reference>
<evidence type="ECO:0000256" key="8">
    <source>
        <dbReference type="SAM" id="Phobius"/>
    </source>
</evidence>
<evidence type="ECO:0000256" key="1">
    <source>
        <dbReference type="ARBA" id="ARBA00004651"/>
    </source>
</evidence>
<keyword evidence="7 8" id="KW-0472">Membrane</keyword>
<comment type="caution">
    <text evidence="9">The sequence shown here is derived from an EMBL/GenBank/DDBJ whole genome shotgun (WGS) entry which is preliminary data.</text>
</comment>
<keyword evidence="10" id="KW-1185">Reference proteome</keyword>
<comment type="similarity">
    <text evidence="2">Belongs to the CPA3 antiporters (TC 2.A.63) subunit F family.</text>
</comment>
<dbReference type="GO" id="GO:0015385">
    <property type="term" value="F:sodium:proton antiporter activity"/>
    <property type="evidence" value="ECO:0007669"/>
    <property type="project" value="TreeGrafter"/>
</dbReference>
<dbReference type="InterPro" id="IPR007208">
    <property type="entry name" value="MrpF/PhaF-like"/>
</dbReference>
<evidence type="ECO:0000256" key="5">
    <source>
        <dbReference type="ARBA" id="ARBA00022692"/>
    </source>
</evidence>
<feature type="transmembrane region" description="Helical" evidence="8">
    <location>
        <begin position="77"/>
        <end position="96"/>
    </location>
</feature>
<comment type="subcellular location">
    <subcellularLocation>
        <location evidence="1">Cell membrane</location>
        <topology evidence="1">Multi-pass membrane protein</topology>
    </subcellularLocation>
</comment>
<dbReference type="RefSeq" id="WP_184008314.1">
    <property type="nucleotide sequence ID" value="NZ_JACIJS010000001.1"/>
</dbReference>
<evidence type="ECO:0000256" key="4">
    <source>
        <dbReference type="ARBA" id="ARBA00022475"/>
    </source>
</evidence>
<organism evidence="9 10">
    <name type="scientific">Rubricella aquisinus</name>
    <dbReference type="NCBI Taxonomy" id="2028108"/>
    <lineage>
        <taxon>Bacteria</taxon>
        <taxon>Pseudomonadati</taxon>
        <taxon>Pseudomonadota</taxon>
        <taxon>Alphaproteobacteria</taxon>
        <taxon>Rhodobacterales</taxon>
        <taxon>Paracoccaceae</taxon>
        <taxon>Rubricella</taxon>
    </lineage>
</organism>
<dbReference type="PANTHER" id="PTHR34702">
    <property type="entry name" value="NA(+)/H(+) ANTIPORTER SUBUNIT F1"/>
    <property type="match status" value="1"/>
</dbReference>
<evidence type="ECO:0000256" key="7">
    <source>
        <dbReference type="ARBA" id="ARBA00023136"/>
    </source>
</evidence>
<evidence type="ECO:0000256" key="2">
    <source>
        <dbReference type="ARBA" id="ARBA00009212"/>
    </source>
</evidence>
<dbReference type="PANTHER" id="PTHR34702:SF1">
    <property type="entry name" value="NA(+)_H(+) ANTIPORTER SUBUNIT F"/>
    <property type="match status" value="1"/>
</dbReference>
<accession>A0A840X1Q0</accession>
<evidence type="ECO:0000313" key="9">
    <source>
        <dbReference type="EMBL" id="MBB5514597.1"/>
    </source>
</evidence>